<accession>A0A1G9C828</accession>
<reference evidence="3" key="1">
    <citation type="submission" date="2016-10" db="EMBL/GenBank/DDBJ databases">
        <authorList>
            <person name="Varghese N."/>
            <person name="Submissions S."/>
        </authorList>
    </citation>
    <scope>NUCLEOTIDE SEQUENCE [LARGE SCALE GENOMIC DNA]</scope>
    <source>
        <strain evidence="3">DSM 45460</strain>
    </source>
</reference>
<dbReference type="OrthoDB" id="3701389at2"/>
<proteinExistence type="predicted"/>
<evidence type="ECO:0000313" key="2">
    <source>
        <dbReference type="EMBL" id="SDK47816.1"/>
    </source>
</evidence>
<feature type="region of interest" description="Disordered" evidence="1">
    <location>
        <begin position="1"/>
        <end position="88"/>
    </location>
</feature>
<dbReference type="AlphaFoldDB" id="A0A1G9C828"/>
<gene>
    <name evidence="2" type="ORF">SAMN04487820_108173</name>
</gene>
<organism evidence="2 3">
    <name type="scientific">Actinopolyspora mzabensis</name>
    <dbReference type="NCBI Taxonomy" id="995066"/>
    <lineage>
        <taxon>Bacteria</taxon>
        <taxon>Bacillati</taxon>
        <taxon>Actinomycetota</taxon>
        <taxon>Actinomycetes</taxon>
        <taxon>Actinopolysporales</taxon>
        <taxon>Actinopolysporaceae</taxon>
        <taxon>Actinopolyspora</taxon>
    </lineage>
</organism>
<dbReference type="EMBL" id="FNFM01000008">
    <property type="protein sequence ID" value="SDK47816.1"/>
    <property type="molecule type" value="Genomic_DNA"/>
</dbReference>
<keyword evidence="3" id="KW-1185">Reference proteome</keyword>
<name>A0A1G9C828_ACTMZ</name>
<evidence type="ECO:0000256" key="1">
    <source>
        <dbReference type="SAM" id="MobiDB-lite"/>
    </source>
</evidence>
<evidence type="ECO:0000313" key="3">
    <source>
        <dbReference type="Proteomes" id="UP000199213"/>
    </source>
</evidence>
<dbReference type="Proteomes" id="UP000199213">
    <property type="component" value="Unassembled WGS sequence"/>
</dbReference>
<sequence>MGSGGWSGSGNSNYAAKGKFQQDPAEQSGDERPRTNELRSGQGYNRDDDEEQPRFLVQADDLYGTDFGSDRLVAPPVIGEGPSGYPGF</sequence>
<protein>
    <submittedName>
        <fullName evidence="2">Uncharacterized protein</fullName>
    </submittedName>
</protein>